<reference evidence="2 3" key="1">
    <citation type="journal article" date="2021" name="BMC Genomics">
        <title>Datura genome reveals duplications of psychoactive alkaloid biosynthetic genes and high mutation rate following tissue culture.</title>
        <authorList>
            <person name="Rajewski A."/>
            <person name="Carter-House D."/>
            <person name="Stajich J."/>
            <person name="Litt A."/>
        </authorList>
    </citation>
    <scope>NUCLEOTIDE SEQUENCE [LARGE SCALE GENOMIC DNA]</scope>
    <source>
        <strain evidence="2">AR-01</strain>
    </source>
</reference>
<gene>
    <name evidence="2" type="ORF">HAX54_024248</name>
</gene>
<dbReference type="EMBL" id="JACEIK010002956">
    <property type="protein sequence ID" value="MCD9639613.1"/>
    <property type="molecule type" value="Genomic_DNA"/>
</dbReference>
<dbReference type="Proteomes" id="UP000823775">
    <property type="component" value="Unassembled WGS sequence"/>
</dbReference>
<proteinExistence type="predicted"/>
<feature type="region of interest" description="Disordered" evidence="1">
    <location>
        <begin position="96"/>
        <end position="125"/>
    </location>
</feature>
<name>A0ABS8UXM5_DATST</name>
<comment type="caution">
    <text evidence="2">The sequence shown here is derived from an EMBL/GenBank/DDBJ whole genome shotgun (WGS) entry which is preliminary data.</text>
</comment>
<feature type="region of interest" description="Disordered" evidence="1">
    <location>
        <begin position="1"/>
        <end position="39"/>
    </location>
</feature>
<evidence type="ECO:0000256" key="1">
    <source>
        <dbReference type="SAM" id="MobiDB-lite"/>
    </source>
</evidence>
<evidence type="ECO:0000313" key="3">
    <source>
        <dbReference type="Proteomes" id="UP000823775"/>
    </source>
</evidence>
<accession>A0ABS8UXM5</accession>
<protein>
    <submittedName>
        <fullName evidence="2">Uncharacterized protein</fullName>
    </submittedName>
</protein>
<feature type="compositionally biased region" description="Acidic residues" evidence="1">
    <location>
        <begin position="100"/>
        <end position="110"/>
    </location>
</feature>
<evidence type="ECO:0000313" key="2">
    <source>
        <dbReference type="EMBL" id="MCD9639613.1"/>
    </source>
</evidence>
<organism evidence="2 3">
    <name type="scientific">Datura stramonium</name>
    <name type="common">Jimsonweed</name>
    <name type="synonym">Common thornapple</name>
    <dbReference type="NCBI Taxonomy" id="4076"/>
    <lineage>
        <taxon>Eukaryota</taxon>
        <taxon>Viridiplantae</taxon>
        <taxon>Streptophyta</taxon>
        <taxon>Embryophyta</taxon>
        <taxon>Tracheophyta</taxon>
        <taxon>Spermatophyta</taxon>
        <taxon>Magnoliopsida</taxon>
        <taxon>eudicotyledons</taxon>
        <taxon>Gunneridae</taxon>
        <taxon>Pentapetalae</taxon>
        <taxon>asterids</taxon>
        <taxon>lamiids</taxon>
        <taxon>Solanales</taxon>
        <taxon>Solanaceae</taxon>
        <taxon>Solanoideae</taxon>
        <taxon>Datureae</taxon>
        <taxon>Datura</taxon>
    </lineage>
</organism>
<keyword evidence="3" id="KW-1185">Reference proteome</keyword>
<sequence length="125" mass="14196">MTPKVNKGKGVASSSHGSKRARRPNEEEHEDMSMAPQPLRRYGLRWQRMNGVIEEKLQQLNIDYPLSEHSRALCRVGPGYEEPLDVDVATEDEMARVDSDIESSDDDEKDFEMGESALAPIYDEE</sequence>